<comment type="subcellular location">
    <subcellularLocation>
        <location evidence="1">Cell membrane</location>
        <topology evidence="1">Multi-pass membrane protein</topology>
    </subcellularLocation>
</comment>
<dbReference type="PANTHER" id="PTHR43634">
    <property type="entry name" value="OW CONDUCTANCE MECHANOSENSITIVE CHANNEL"/>
    <property type="match status" value="1"/>
</dbReference>
<feature type="transmembrane region" description="Helical" evidence="7">
    <location>
        <begin position="293"/>
        <end position="310"/>
    </location>
</feature>
<reference evidence="10 11" key="1">
    <citation type="journal article" date="2024" name="Microbiology">
        <title>Methylomarinum rosea sp. nov., a novel halophilic methanotrophic bacterium from the hypersaline Lake Elton.</title>
        <authorList>
            <person name="Suleimanov R.Z."/>
            <person name="Oshkin I.Y."/>
            <person name="Danilova O.V."/>
            <person name="Suzina N.E."/>
            <person name="Dedysh S.N."/>
        </authorList>
    </citation>
    <scope>NUCLEOTIDE SEQUENCE [LARGE SCALE GENOMIC DNA]</scope>
    <source>
        <strain evidence="10 11">Ch1-1</strain>
    </source>
</reference>
<evidence type="ECO:0000256" key="6">
    <source>
        <dbReference type="ARBA" id="ARBA00023136"/>
    </source>
</evidence>
<dbReference type="Gene3D" id="2.30.30.60">
    <property type="match status" value="1"/>
</dbReference>
<dbReference type="GO" id="GO:0008381">
    <property type="term" value="F:mechanosensitive monoatomic ion channel activity"/>
    <property type="evidence" value="ECO:0007669"/>
    <property type="project" value="UniProtKB-ARBA"/>
</dbReference>
<dbReference type="PROSITE" id="PS01246">
    <property type="entry name" value="UPF0003"/>
    <property type="match status" value="1"/>
</dbReference>
<gene>
    <name evidence="10" type="ORF">Q9L42_006815</name>
</gene>
<feature type="transmembrane region" description="Helical" evidence="7">
    <location>
        <begin position="359"/>
        <end position="378"/>
    </location>
</feature>
<evidence type="ECO:0000256" key="4">
    <source>
        <dbReference type="ARBA" id="ARBA00022692"/>
    </source>
</evidence>
<keyword evidence="4 7" id="KW-0812">Transmembrane</keyword>
<comment type="similarity">
    <text evidence="2">Belongs to the MscS (TC 1.A.23) family.</text>
</comment>
<evidence type="ECO:0000256" key="7">
    <source>
        <dbReference type="SAM" id="Phobius"/>
    </source>
</evidence>
<dbReference type="GO" id="GO:0005886">
    <property type="term" value="C:plasma membrane"/>
    <property type="evidence" value="ECO:0007669"/>
    <property type="project" value="UniProtKB-SubCell"/>
</dbReference>
<dbReference type="RefSeq" id="WP_349432409.1">
    <property type="nucleotide sequence ID" value="NZ_CP157743.1"/>
</dbReference>
<feature type="transmembrane region" description="Helical" evidence="7">
    <location>
        <begin position="240"/>
        <end position="260"/>
    </location>
</feature>
<feature type="domain" description="Mechanosensitive ion channel MscS" evidence="8">
    <location>
        <begin position="407"/>
        <end position="474"/>
    </location>
</feature>
<keyword evidence="5 7" id="KW-1133">Transmembrane helix</keyword>
<feature type="transmembrane region" description="Helical" evidence="7">
    <location>
        <begin position="384"/>
        <end position="405"/>
    </location>
</feature>
<organism evidence="10 11">
    <name type="scientific">Methylomarinum roseum</name>
    <dbReference type="NCBI Taxonomy" id="3067653"/>
    <lineage>
        <taxon>Bacteria</taxon>
        <taxon>Pseudomonadati</taxon>
        <taxon>Pseudomonadota</taxon>
        <taxon>Gammaproteobacteria</taxon>
        <taxon>Methylococcales</taxon>
        <taxon>Methylococcaceae</taxon>
        <taxon>Methylomarinum</taxon>
    </lineage>
</organism>
<feature type="domain" description="Mechanosensitive ion channel MscS C-terminal" evidence="9">
    <location>
        <begin position="481"/>
        <end position="592"/>
    </location>
</feature>
<dbReference type="Proteomes" id="UP001225378">
    <property type="component" value="Chromosome"/>
</dbReference>
<evidence type="ECO:0000256" key="3">
    <source>
        <dbReference type="ARBA" id="ARBA00022475"/>
    </source>
</evidence>
<dbReference type="SUPFAM" id="SSF82861">
    <property type="entry name" value="Mechanosensitive channel protein MscS (YggB), transmembrane region"/>
    <property type="match status" value="1"/>
</dbReference>
<keyword evidence="6 7" id="KW-0472">Membrane</keyword>
<dbReference type="EMBL" id="CP157743">
    <property type="protein sequence ID" value="XBS21829.1"/>
    <property type="molecule type" value="Genomic_DNA"/>
</dbReference>
<dbReference type="InterPro" id="IPR045042">
    <property type="entry name" value="YnaI-like"/>
</dbReference>
<dbReference type="PANTHER" id="PTHR43634:SF2">
    <property type="entry name" value="LOW CONDUCTANCE MECHANOSENSITIVE CHANNEL YNAI"/>
    <property type="match status" value="1"/>
</dbReference>
<evidence type="ECO:0000259" key="8">
    <source>
        <dbReference type="Pfam" id="PF00924"/>
    </source>
</evidence>
<sequence length="609" mass="69260">MLHRLIVIVLLVFSFSVFAKPNQRQLKIIEQVEKLEASSERLLSLDDEDAITAVLEQQAAQLEVLLKQLRTTSVESLPAAISDKRLNFLQSRMAVNKERGNKYAVLRDKAELEAGKTRQAIRGYLEFLIRASNNYVSIDEIVDASQQALEKSQQLAASLEVSDVIVEGQIYAAFKRNQQEFMRVNTTFQDILTYVINHPRLIASTHWFQEFSLISIISYVNQFDFLRPINHKLIPFKVDVGGIGISLVIMLLVYFSYPFLFKFTSWLIKKYVIDEDAESQTQIYHEIRKPARALLIFFGIDLATIAFFYKTDYRPSIENITFVIYSLIFVWLLFKILDTVVLAQVHKLSQTNTELRKELINLGVQTAKVIILVSMLAIGLNHFGISITAIMSTLGIGGLAFALAAKDTLSNLFGGITILFDNVFRMGDWVKIGDVEGTVAEIGLRSTTIRTFDNALITIPNAQVSVSSVMNWNRRVVGRRIKMHVGVTYESDMDDIRKALVDIREMLRSHSGIANPKQKHASGHRHFKLSSLEDVKGIKATQLVYMDQYNDSSIDILVYCFSKTVNWAEWLAVKEDVLFKIAEILQKNNLQFAYPTEVRIHRNEVEATS</sequence>
<dbReference type="InterPro" id="IPR023408">
    <property type="entry name" value="MscS_beta-dom_sf"/>
</dbReference>
<evidence type="ECO:0000256" key="1">
    <source>
        <dbReference type="ARBA" id="ARBA00004651"/>
    </source>
</evidence>
<feature type="transmembrane region" description="Helical" evidence="7">
    <location>
        <begin position="322"/>
        <end position="343"/>
    </location>
</feature>
<accession>A0AAU7NXV4</accession>
<dbReference type="Pfam" id="PF00924">
    <property type="entry name" value="MS_channel_2nd"/>
    <property type="match status" value="1"/>
</dbReference>
<evidence type="ECO:0000313" key="10">
    <source>
        <dbReference type="EMBL" id="XBS21829.1"/>
    </source>
</evidence>
<keyword evidence="11" id="KW-1185">Reference proteome</keyword>
<dbReference type="AlphaFoldDB" id="A0AAU7NXV4"/>
<evidence type="ECO:0000313" key="11">
    <source>
        <dbReference type="Proteomes" id="UP001225378"/>
    </source>
</evidence>
<dbReference type="KEGG" id="mech:Q9L42_006815"/>
<evidence type="ECO:0000256" key="2">
    <source>
        <dbReference type="ARBA" id="ARBA00008017"/>
    </source>
</evidence>
<dbReference type="Pfam" id="PF21082">
    <property type="entry name" value="MS_channel_3rd"/>
    <property type="match status" value="1"/>
</dbReference>
<proteinExistence type="inferred from homology"/>
<dbReference type="InterPro" id="IPR006685">
    <property type="entry name" value="MscS_channel_2nd"/>
</dbReference>
<dbReference type="Gene3D" id="1.10.287.1260">
    <property type="match status" value="1"/>
</dbReference>
<dbReference type="InterPro" id="IPR049278">
    <property type="entry name" value="MS_channel_C"/>
</dbReference>
<dbReference type="InterPro" id="IPR010920">
    <property type="entry name" value="LSM_dom_sf"/>
</dbReference>
<dbReference type="InterPro" id="IPR011014">
    <property type="entry name" value="MscS_channel_TM-2"/>
</dbReference>
<protein>
    <submittedName>
        <fullName evidence="10">Mechanosensitive ion channel family protein</fullName>
    </submittedName>
</protein>
<dbReference type="InterPro" id="IPR006686">
    <property type="entry name" value="MscS_channel_CS"/>
</dbReference>
<evidence type="ECO:0000256" key="5">
    <source>
        <dbReference type="ARBA" id="ARBA00022989"/>
    </source>
</evidence>
<dbReference type="SUPFAM" id="SSF82689">
    <property type="entry name" value="Mechanosensitive channel protein MscS (YggB), C-terminal domain"/>
    <property type="match status" value="1"/>
</dbReference>
<keyword evidence="3" id="KW-1003">Cell membrane</keyword>
<name>A0AAU7NXV4_9GAMM</name>
<dbReference type="Gene3D" id="3.30.70.100">
    <property type="match status" value="1"/>
</dbReference>
<dbReference type="SUPFAM" id="SSF50182">
    <property type="entry name" value="Sm-like ribonucleoproteins"/>
    <property type="match status" value="1"/>
</dbReference>
<evidence type="ECO:0000259" key="9">
    <source>
        <dbReference type="Pfam" id="PF21082"/>
    </source>
</evidence>
<dbReference type="InterPro" id="IPR011066">
    <property type="entry name" value="MscS_channel_C_sf"/>
</dbReference>